<accession>A0A1R3IBH9</accession>
<dbReference type="Proteomes" id="UP000188268">
    <property type="component" value="Unassembled WGS sequence"/>
</dbReference>
<evidence type="ECO:0000256" key="10">
    <source>
        <dbReference type="RuleBase" id="RU369038"/>
    </source>
</evidence>
<evidence type="ECO:0000256" key="2">
    <source>
        <dbReference type="ARBA" id="ARBA00023015"/>
    </source>
</evidence>
<evidence type="ECO:0000256" key="6">
    <source>
        <dbReference type="ARBA" id="ARBA00023242"/>
    </source>
</evidence>
<dbReference type="InterPro" id="IPR001356">
    <property type="entry name" value="HD"/>
</dbReference>
<evidence type="ECO:0000256" key="11">
    <source>
        <dbReference type="SAM" id="MobiDB-lite"/>
    </source>
</evidence>
<evidence type="ECO:0000256" key="3">
    <source>
        <dbReference type="ARBA" id="ARBA00023125"/>
    </source>
</evidence>
<dbReference type="AlphaFoldDB" id="A0A1R3IBH9"/>
<dbReference type="Gene3D" id="1.10.10.60">
    <property type="entry name" value="Homeodomain-like"/>
    <property type="match status" value="1"/>
</dbReference>
<evidence type="ECO:0000256" key="7">
    <source>
        <dbReference type="ARBA" id="ARBA00025748"/>
    </source>
</evidence>
<dbReference type="InterPro" id="IPR000047">
    <property type="entry name" value="HTH_motif"/>
</dbReference>
<protein>
    <recommendedName>
        <fullName evidence="10">Homeobox-leucine zipper protein</fullName>
    </recommendedName>
    <alternativeName>
        <fullName evidence="10">HD-ZIP protein</fullName>
    </alternativeName>
    <alternativeName>
        <fullName evidence="10">Homeodomain transcription factor</fullName>
    </alternativeName>
</protein>
<keyword evidence="3 8" id="KW-0238">DNA-binding</keyword>
<comment type="similarity">
    <text evidence="7 10">Belongs to the HD-ZIP homeobox family. Class I subfamily.</text>
</comment>
<dbReference type="Gramene" id="OMO79871">
    <property type="protein sequence ID" value="OMO79871"/>
    <property type="gene ID" value="CCACVL1_13348"/>
</dbReference>
<dbReference type="OMA" id="MANPCHL"/>
<evidence type="ECO:0000256" key="1">
    <source>
        <dbReference type="ARBA" id="ARBA00004123"/>
    </source>
</evidence>
<comment type="subcellular location">
    <subcellularLocation>
        <location evidence="1 8 9">Nucleus</location>
    </subcellularLocation>
</comment>
<feature type="compositionally biased region" description="Basic and acidic residues" evidence="11">
    <location>
        <begin position="133"/>
        <end position="143"/>
    </location>
</feature>
<dbReference type="CDD" id="cd00086">
    <property type="entry name" value="homeodomain"/>
    <property type="match status" value="1"/>
</dbReference>
<evidence type="ECO:0000313" key="14">
    <source>
        <dbReference type="Proteomes" id="UP000188268"/>
    </source>
</evidence>
<dbReference type="OrthoDB" id="6159439at2759"/>
<keyword evidence="14" id="KW-1185">Reference proteome</keyword>
<dbReference type="PANTHER" id="PTHR24326:SF552">
    <property type="entry name" value="HOMEOBOX-LEUCINE ZIPPER PROTEIN"/>
    <property type="match status" value="1"/>
</dbReference>
<dbReference type="PANTHER" id="PTHR24326">
    <property type="entry name" value="HOMEOBOX-LEUCINE ZIPPER PROTEIN"/>
    <property type="match status" value="1"/>
</dbReference>
<dbReference type="PROSITE" id="PS00027">
    <property type="entry name" value="HOMEOBOX_1"/>
    <property type="match status" value="1"/>
</dbReference>
<evidence type="ECO:0000256" key="8">
    <source>
        <dbReference type="PROSITE-ProRule" id="PRU00108"/>
    </source>
</evidence>
<proteinExistence type="inferred from homology"/>
<dbReference type="PROSITE" id="PS50071">
    <property type="entry name" value="HOMEOBOX_2"/>
    <property type="match status" value="1"/>
</dbReference>
<keyword evidence="2 10" id="KW-0805">Transcription regulation</keyword>
<dbReference type="GO" id="GO:0043565">
    <property type="term" value="F:sequence-specific DNA binding"/>
    <property type="evidence" value="ECO:0007669"/>
    <property type="project" value="InterPro"/>
</dbReference>
<keyword evidence="6 8" id="KW-0539">Nucleus</keyword>
<dbReference type="EMBL" id="AWWV01010349">
    <property type="protein sequence ID" value="OMO79871.1"/>
    <property type="molecule type" value="Genomic_DNA"/>
</dbReference>
<dbReference type="Pfam" id="PF02183">
    <property type="entry name" value="HALZ"/>
    <property type="match status" value="1"/>
</dbReference>
<keyword evidence="4 8" id="KW-0371">Homeobox</keyword>
<dbReference type="InterPro" id="IPR009057">
    <property type="entry name" value="Homeodomain-like_sf"/>
</dbReference>
<gene>
    <name evidence="13" type="ORF">CCACVL1_13348</name>
</gene>
<sequence length="241" mass="27764">MLARREQPHAAATVKLEVGLPGLDLDTFNPVQNIRPSSKNKRRFSDEQIKSLEFMFENDSRPESQIKQQLANELGLQPRQIAIWFQNRRARSKSKQIERDYNILKESYDALASNYESLKRENQSLRIQLEKLKSQNEKEHGNKTCESNRSGNSGDCESQNRSGMLDTDEKITFLFEGHDHMLSTGNTSTSKKVENTDGDRVVLEMMEGTDGSLTSSEKWCSFESNCFLDESSCSSNWWEYW</sequence>
<feature type="compositionally biased region" description="Polar residues" evidence="11">
    <location>
        <begin position="144"/>
        <end position="162"/>
    </location>
</feature>
<evidence type="ECO:0000256" key="4">
    <source>
        <dbReference type="ARBA" id="ARBA00023155"/>
    </source>
</evidence>
<dbReference type="GO" id="GO:0005634">
    <property type="term" value="C:nucleus"/>
    <property type="evidence" value="ECO:0007669"/>
    <property type="project" value="UniProtKB-SubCell"/>
</dbReference>
<dbReference type="InterPro" id="IPR017970">
    <property type="entry name" value="Homeobox_CS"/>
</dbReference>
<feature type="DNA-binding region" description="Homeobox" evidence="8">
    <location>
        <begin position="37"/>
        <end position="96"/>
    </location>
</feature>
<dbReference type="SMART" id="SM00389">
    <property type="entry name" value="HOX"/>
    <property type="match status" value="1"/>
</dbReference>
<feature type="region of interest" description="Disordered" evidence="11">
    <location>
        <begin position="133"/>
        <end position="162"/>
    </location>
</feature>
<dbReference type="GO" id="GO:0000981">
    <property type="term" value="F:DNA-binding transcription factor activity, RNA polymerase II-specific"/>
    <property type="evidence" value="ECO:0007669"/>
    <property type="project" value="UniProtKB-UniRule"/>
</dbReference>
<keyword evidence="5 10" id="KW-0804">Transcription</keyword>
<name>A0A1R3IBH9_COCAP</name>
<feature type="domain" description="Homeobox" evidence="12">
    <location>
        <begin position="35"/>
        <end position="95"/>
    </location>
</feature>
<organism evidence="13 14">
    <name type="scientific">Corchorus capsularis</name>
    <name type="common">Jute</name>
    <dbReference type="NCBI Taxonomy" id="210143"/>
    <lineage>
        <taxon>Eukaryota</taxon>
        <taxon>Viridiplantae</taxon>
        <taxon>Streptophyta</taxon>
        <taxon>Embryophyta</taxon>
        <taxon>Tracheophyta</taxon>
        <taxon>Spermatophyta</taxon>
        <taxon>Magnoliopsida</taxon>
        <taxon>eudicotyledons</taxon>
        <taxon>Gunneridae</taxon>
        <taxon>Pentapetalae</taxon>
        <taxon>rosids</taxon>
        <taxon>malvids</taxon>
        <taxon>Malvales</taxon>
        <taxon>Malvaceae</taxon>
        <taxon>Grewioideae</taxon>
        <taxon>Apeibeae</taxon>
        <taxon>Corchorus</taxon>
    </lineage>
</organism>
<dbReference type="Pfam" id="PF00046">
    <property type="entry name" value="Homeodomain"/>
    <property type="match status" value="1"/>
</dbReference>
<evidence type="ECO:0000259" key="12">
    <source>
        <dbReference type="PROSITE" id="PS50071"/>
    </source>
</evidence>
<dbReference type="SUPFAM" id="SSF46689">
    <property type="entry name" value="Homeodomain-like"/>
    <property type="match status" value="1"/>
</dbReference>
<dbReference type="InterPro" id="IPR045224">
    <property type="entry name" value="HDZip_class_I_plant"/>
</dbReference>
<evidence type="ECO:0000256" key="5">
    <source>
        <dbReference type="ARBA" id="ARBA00023163"/>
    </source>
</evidence>
<dbReference type="PRINTS" id="PR00031">
    <property type="entry name" value="HTHREPRESSR"/>
</dbReference>
<comment type="caution">
    <text evidence="13">The sequence shown here is derived from an EMBL/GenBank/DDBJ whole genome shotgun (WGS) entry which is preliminary data.</text>
</comment>
<dbReference type="GO" id="GO:0045893">
    <property type="term" value="P:positive regulation of DNA-templated transcription"/>
    <property type="evidence" value="ECO:0007669"/>
    <property type="project" value="TreeGrafter"/>
</dbReference>
<evidence type="ECO:0000256" key="9">
    <source>
        <dbReference type="RuleBase" id="RU000682"/>
    </source>
</evidence>
<comment type="function">
    <text evidence="10">Transcription factor.</text>
</comment>
<evidence type="ECO:0000313" key="13">
    <source>
        <dbReference type="EMBL" id="OMO79871.1"/>
    </source>
</evidence>
<reference evidence="13 14" key="1">
    <citation type="submission" date="2013-09" db="EMBL/GenBank/DDBJ databases">
        <title>Corchorus capsularis genome sequencing.</title>
        <authorList>
            <person name="Alam M."/>
            <person name="Haque M.S."/>
            <person name="Islam M.S."/>
            <person name="Emdad E.M."/>
            <person name="Islam M.M."/>
            <person name="Ahmed B."/>
            <person name="Halim A."/>
            <person name="Hossen Q.M.M."/>
            <person name="Hossain M.Z."/>
            <person name="Ahmed R."/>
            <person name="Khan M.M."/>
            <person name="Islam R."/>
            <person name="Rashid M.M."/>
            <person name="Khan S.A."/>
            <person name="Rahman M.S."/>
            <person name="Alam M."/>
        </authorList>
    </citation>
    <scope>NUCLEOTIDE SEQUENCE [LARGE SCALE GENOMIC DNA]</scope>
    <source>
        <strain evidence="14">cv. CVL-1</strain>
        <tissue evidence="13">Whole seedling</tissue>
    </source>
</reference>
<dbReference type="InterPro" id="IPR003106">
    <property type="entry name" value="Leu_zip_homeo"/>
</dbReference>